<reference evidence="1" key="1">
    <citation type="journal article" date="2022" name="bioRxiv">
        <title>Sequencing and chromosome-scale assembly of the giantPleurodeles waltlgenome.</title>
        <authorList>
            <person name="Brown T."/>
            <person name="Elewa A."/>
            <person name="Iarovenko S."/>
            <person name="Subramanian E."/>
            <person name="Araus A.J."/>
            <person name="Petzold A."/>
            <person name="Susuki M."/>
            <person name="Suzuki K.-i.T."/>
            <person name="Hayashi T."/>
            <person name="Toyoda A."/>
            <person name="Oliveira C."/>
            <person name="Osipova E."/>
            <person name="Leigh N.D."/>
            <person name="Simon A."/>
            <person name="Yun M.H."/>
        </authorList>
    </citation>
    <scope>NUCLEOTIDE SEQUENCE</scope>
    <source>
        <strain evidence="1">20211129_DDA</strain>
        <tissue evidence="1">Liver</tissue>
    </source>
</reference>
<dbReference type="AlphaFoldDB" id="A0AAV7VEH5"/>
<dbReference type="EMBL" id="JANPWB010000003">
    <property type="protein sequence ID" value="KAJ1199261.1"/>
    <property type="molecule type" value="Genomic_DNA"/>
</dbReference>
<protein>
    <submittedName>
        <fullName evidence="1">Uncharacterized protein</fullName>
    </submittedName>
</protein>
<gene>
    <name evidence="1" type="ORF">NDU88_003099</name>
</gene>
<comment type="caution">
    <text evidence="1">The sequence shown here is derived from an EMBL/GenBank/DDBJ whole genome shotgun (WGS) entry which is preliminary data.</text>
</comment>
<organism evidence="1 2">
    <name type="scientific">Pleurodeles waltl</name>
    <name type="common">Iberian ribbed newt</name>
    <dbReference type="NCBI Taxonomy" id="8319"/>
    <lineage>
        <taxon>Eukaryota</taxon>
        <taxon>Metazoa</taxon>
        <taxon>Chordata</taxon>
        <taxon>Craniata</taxon>
        <taxon>Vertebrata</taxon>
        <taxon>Euteleostomi</taxon>
        <taxon>Amphibia</taxon>
        <taxon>Batrachia</taxon>
        <taxon>Caudata</taxon>
        <taxon>Salamandroidea</taxon>
        <taxon>Salamandridae</taxon>
        <taxon>Pleurodelinae</taxon>
        <taxon>Pleurodeles</taxon>
    </lineage>
</organism>
<evidence type="ECO:0000313" key="1">
    <source>
        <dbReference type="EMBL" id="KAJ1199261.1"/>
    </source>
</evidence>
<accession>A0AAV7VEH5</accession>
<name>A0AAV7VEH5_PLEWA</name>
<dbReference type="Proteomes" id="UP001066276">
    <property type="component" value="Chromosome 2_1"/>
</dbReference>
<evidence type="ECO:0000313" key="2">
    <source>
        <dbReference type="Proteomes" id="UP001066276"/>
    </source>
</evidence>
<sequence>MMVRGSGRFPMRAAILKAPAKVLFSNSPSPRLPLFREESGACCCAQPTPSETAGACANDPASAPKRRNDATAPLTAVPLPLEATRCLNDAPARLASLEPPRLTLLTNDAGGEQAITAAATPSDDTLRGLFIPSPFTNKALSFNKSSLLSSCSIRNA</sequence>
<proteinExistence type="predicted"/>
<keyword evidence="2" id="KW-1185">Reference proteome</keyword>